<dbReference type="InterPro" id="IPR006671">
    <property type="entry name" value="Cyclin_N"/>
</dbReference>
<dbReference type="EMBL" id="UYRV01131328">
    <property type="protein sequence ID" value="VDN37275.1"/>
    <property type="molecule type" value="Genomic_DNA"/>
</dbReference>
<dbReference type="Gene3D" id="1.10.472.10">
    <property type="entry name" value="Cyclin-like"/>
    <property type="match status" value="2"/>
</dbReference>
<sequence>MDWLPLGGHRAFTLTNLFLIEVFYNDRLATEVLPLAAYLVAVTVSKRKICRNQLEELAVAAVRLASKFESQYGLGPDTTEEFGFVKLNRMERAICRATDFQLHRCGALFFMRIIQKLVE</sequence>
<evidence type="ECO:0000313" key="2">
    <source>
        <dbReference type="EMBL" id="VDN37275.1"/>
    </source>
</evidence>
<feature type="domain" description="Cyclin N-terminal" evidence="1">
    <location>
        <begin position="18"/>
        <end position="101"/>
    </location>
</feature>
<protein>
    <recommendedName>
        <fullName evidence="1">Cyclin N-terminal domain-containing protein</fullName>
    </recommendedName>
</protein>
<reference evidence="2 3" key="1">
    <citation type="submission" date="2018-11" db="EMBL/GenBank/DDBJ databases">
        <authorList>
            <consortium name="Pathogen Informatics"/>
        </authorList>
    </citation>
    <scope>NUCLEOTIDE SEQUENCE [LARGE SCALE GENOMIC DNA]</scope>
</reference>
<dbReference type="OrthoDB" id="5798573at2759"/>
<dbReference type="Proteomes" id="UP000271889">
    <property type="component" value="Unassembled WGS sequence"/>
</dbReference>
<gene>
    <name evidence="2" type="ORF">CGOC_LOCUS13428</name>
</gene>
<accession>A0A3P7N4J8</accession>
<evidence type="ECO:0000259" key="1">
    <source>
        <dbReference type="Pfam" id="PF00134"/>
    </source>
</evidence>
<name>A0A3P7N4J8_CYLGO</name>
<keyword evidence="3" id="KW-1185">Reference proteome</keyword>
<organism evidence="2 3">
    <name type="scientific">Cylicostephanus goldi</name>
    <name type="common">Nematode worm</name>
    <dbReference type="NCBI Taxonomy" id="71465"/>
    <lineage>
        <taxon>Eukaryota</taxon>
        <taxon>Metazoa</taxon>
        <taxon>Ecdysozoa</taxon>
        <taxon>Nematoda</taxon>
        <taxon>Chromadorea</taxon>
        <taxon>Rhabditida</taxon>
        <taxon>Rhabditina</taxon>
        <taxon>Rhabditomorpha</taxon>
        <taxon>Strongyloidea</taxon>
        <taxon>Strongylidae</taxon>
        <taxon>Cylicostephanus</taxon>
    </lineage>
</organism>
<dbReference type="AlphaFoldDB" id="A0A3P7N4J8"/>
<feature type="non-terminal residue" evidence="2">
    <location>
        <position position="119"/>
    </location>
</feature>
<dbReference type="Pfam" id="PF00134">
    <property type="entry name" value="Cyclin_N"/>
    <property type="match status" value="1"/>
</dbReference>
<proteinExistence type="predicted"/>
<dbReference type="InterPro" id="IPR036915">
    <property type="entry name" value="Cyclin-like_sf"/>
</dbReference>
<evidence type="ECO:0000313" key="3">
    <source>
        <dbReference type="Proteomes" id="UP000271889"/>
    </source>
</evidence>
<dbReference type="SUPFAM" id="SSF47954">
    <property type="entry name" value="Cyclin-like"/>
    <property type="match status" value="1"/>
</dbReference>